<reference evidence="1" key="1">
    <citation type="submission" date="2022-01" db="EMBL/GenBank/DDBJ databases">
        <title>PSI-footprinting approach for the identification of protein synthesis inhibitor producers.</title>
        <authorList>
            <person name="Handel F."/>
            <person name="Kulik A."/>
            <person name="Wex K.W."/>
            <person name="Berscheid A."/>
            <person name="Saur J.S."/>
            <person name="Winkler A."/>
            <person name="Wibberg D."/>
            <person name="Kalinowski J."/>
            <person name="Broetz-Oesterhelt H."/>
            <person name="Mast Y."/>
        </authorList>
    </citation>
    <scope>NUCLEOTIDE SEQUENCE</scope>
    <source>
        <strain evidence="1">KNN 49.3e</strain>
    </source>
</reference>
<dbReference type="RefSeq" id="WP_162831192.1">
    <property type="nucleotide sequence ID" value="NZ_CP091196.1"/>
</dbReference>
<protein>
    <recommendedName>
        <fullName evidence="3">DUF3592 domain-containing protein</fullName>
    </recommendedName>
</protein>
<sequence>MRELLEHGTRVPATVVTAPHPRRGDATIEVTYPVGDTRRAAVIKLSTGQRFEVYQQVLVAYDPADPARVRTLDDANDDPVRSFWNLVPLLAGLAGTPVAAFAAASWARRCHPVRRTGWHPASVVVTPVGRVFAAEGGGIELSGGLSIRRPTRFASAGPQPAWIGGEGTWMTVLFPRDGGKSRYAVPARASTSPLPARAR</sequence>
<accession>A0ABY4NUN3</accession>
<proteinExistence type="predicted"/>
<dbReference type="Proteomes" id="UP000830158">
    <property type="component" value="Chromosome"/>
</dbReference>
<keyword evidence="2" id="KW-1185">Reference proteome</keyword>
<evidence type="ECO:0000313" key="1">
    <source>
        <dbReference type="EMBL" id="UQS23777.1"/>
    </source>
</evidence>
<evidence type="ECO:0008006" key="3">
    <source>
        <dbReference type="Google" id="ProtNLM"/>
    </source>
</evidence>
<name>A0ABY4NUN3_9PSEU</name>
<gene>
    <name evidence="1" type="ORF">L1857_13525</name>
</gene>
<evidence type="ECO:0000313" key="2">
    <source>
        <dbReference type="Proteomes" id="UP000830158"/>
    </source>
</evidence>
<organism evidence="1 2">
    <name type="scientific">Amycolatopsis thermalba</name>
    <dbReference type="NCBI Taxonomy" id="944492"/>
    <lineage>
        <taxon>Bacteria</taxon>
        <taxon>Bacillati</taxon>
        <taxon>Actinomycetota</taxon>
        <taxon>Actinomycetes</taxon>
        <taxon>Pseudonocardiales</taxon>
        <taxon>Pseudonocardiaceae</taxon>
        <taxon>Amycolatopsis</taxon>
    </lineage>
</organism>
<dbReference type="EMBL" id="CP091196">
    <property type="protein sequence ID" value="UQS23777.1"/>
    <property type="molecule type" value="Genomic_DNA"/>
</dbReference>